<organism evidence="2 3">
    <name type="scientific">Mycetocola lacteus</name>
    <dbReference type="NCBI Taxonomy" id="76637"/>
    <lineage>
        <taxon>Bacteria</taxon>
        <taxon>Bacillati</taxon>
        <taxon>Actinomycetota</taxon>
        <taxon>Actinomycetes</taxon>
        <taxon>Micrococcales</taxon>
        <taxon>Microbacteriaceae</taxon>
        <taxon>Mycetocola</taxon>
    </lineage>
</organism>
<dbReference type="EMBL" id="RCUY01000009">
    <property type="protein sequence ID" value="RLP82166.1"/>
    <property type="molecule type" value="Genomic_DNA"/>
</dbReference>
<gene>
    <name evidence="2" type="ORF">D9V34_10140</name>
</gene>
<evidence type="ECO:0000313" key="2">
    <source>
        <dbReference type="EMBL" id="RLP82166.1"/>
    </source>
</evidence>
<feature type="compositionally biased region" description="Low complexity" evidence="1">
    <location>
        <begin position="95"/>
        <end position="111"/>
    </location>
</feature>
<feature type="compositionally biased region" description="Acidic residues" evidence="1">
    <location>
        <begin position="10"/>
        <end position="20"/>
    </location>
</feature>
<dbReference type="Proteomes" id="UP000269438">
    <property type="component" value="Unassembled WGS sequence"/>
</dbReference>
<comment type="caution">
    <text evidence="2">The sequence shown here is derived from an EMBL/GenBank/DDBJ whole genome shotgun (WGS) entry which is preliminary data.</text>
</comment>
<evidence type="ECO:0000256" key="1">
    <source>
        <dbReference type="SAM" id="MobiDB-lite"/>
    </source>
</evidence>
<protein>
    <submittedName>
        <fullName evidence="2">Uncharacterized protein</fullName>
    </submittedName>
</protein>
<feature type="region of interest" description="Disordered" evidence="1">
    <location>
        <begin position="1"/>
        <end position="51"/>
    </location>
</feature>
<name>A0A3L7AP12_9MICO</name>
<reference evidence="2 3" key="1">
    <citation type="submission" date="2018-10" db="EMBL/GenBank/DDBJ databases">
        <authorList>
            <person name="Li J."/>
        </authorList>
    </citation>
    <scope>NUCLEOTIDE SEQUENCE [LARGE SCALE GENOMIC DNA]</scope>
    <source>
        <strain evidence="2 3">JCM 11654</strain>
    </source>
</reference>
<keyword evidence="3" id="KW-1185">Reference proteome</keyword>
<accession>A0A3L7AP12</accession>
<sequence>MAEGVADGVADGETDGEVVGEADALADTQGSPWAAEAGGADWVASPRAKSRGRAIRAVRPDLVWRARRARYTPRPTTTSAAISTGQESKPVLARQSMKSSFSKGQQKSSSSTRVFLVGGVR</sequence>
<evidence type="ECO:0000313" key="3">
    <source>
        <dbReference type="Proteomes" id="UP000269438"/>
    </source>
</evidence>
<feature type="compositionally biased region" description="Low complexity" evidence="1">
    <location>
        <begin position="72"/>
        <end position="81"/>
    </location>
</feature>
<proteinExistence type="predicted"/>
<dbReference type="AlphaFoldDB" id="A0A3L7AP12"/>
<feature type="region of interest" description="Disordered" evidence="1">
    <location>
        <begin position="72"/>
        <end position="121"/>
    </location>
</feature>